<gene>
    <name evidence="5" type="ORF">DEM34_12495</name>
</gene>
<accession>A0A2U2N0E3</accession>
<dbReference type="InterPro" id="IPR050469">
    <property type="entry name" value="Diguanylate_Cyclase"/>
</dbReference>
<dbReference type="PANTHER" id="PTHR45138:SF24">
    <property type="entry name" value="DIGUANYLATE CYCLASE DGCC-RELATED"/>
    <property type="match status" value="1"/>
</dbReference>
<dbReference type="EMBL" id="QFFI01000019">
    <property type="protein sequence ID" value="PWG62434.1"/>
    <property type="molecule type" value="Genomic_DNA"/>
</dbReference>
<evidence type="ECO:0000256" key="1">
    <source>
        <dbReference type="ARBA" id="ARBA00001946"/>
    </source>
</evidence>
<dbReference type="PANTHER" id="PTHR45138">
    <property type="entry name" value="REGULATORY COMPONENTS OF SENSORY TRANSDUCTION SYSTEM"/>
    <property type="match status" value="1"/>
</dbReference>
<comment type="caution">
    <text evidence="5">The sequence shown here is derived from an EMBL/GenBank/DDBJ whole genome shotgun (WGS) entry which is preliminary data.</text>
</comment>
<evidence type="ECO:0000259" key="4">
    <source>
        <dbReference type="PROSITE" id="PS50887"/>
    </source>
</evidence>
<dbReference type="AlphaFoldDB" id="A0A2U2N0E3"/>
<feature type="domain" description="GGDEF" evidence="4">
    <location>
        <begin position="283"/>
        <end position="416"/>
    </location>
</feature>
<dbReference type="SMART" id="SM00267">
    <property type="entry name" value="GGDEF"/>
    <property type="match status" value="1"/>
</dbReference>
<protein>
    <recommendedName>
        <fullName evidence="2">diguanylate cyclase</fullName>
        <ecNumber evidence="2">2.7.7.65</ecNumber>
    </recommendedName>
</protein>
<dbReference type="EC" id="2.7.7.65" evidence="2"/>
<dbReference type="FunFam" id="3.30.70.270:FF:000001">
    <property type="entry name" value="Diguanylate cyclase domain protein"/>
    <property type="match status" value="1"/>
</dbReference>
<proteinExistence type="predicted"/>
<dbReference type="PROSITE" id="PS50887">
    <property type="entry name" value="GGDEF"/>
    <property type="match status" value="1"/>
</dbReference>
<dbReference type="SUPFAM" id="SSF55073">
    <property type="entry name" value="Nucleotide cyclase"/>
    <property type="match status" value="1"/>
</dbReference>
<evidence type="ECO:0000313" key="5">
    <source>
        <dbReference type="EMBL" id="PWG62434.1"/>
    </source>
</evidence>
<dbReference type="GO" id="GO:0052621">
    <property type="term" value="F:diguanylate cyclase activity"/>
    <property type="evidence" value="ECO:0007669"/>
    <property type="project" value="UniProtKB-EC"/>
</dbReference>
<dbReference type="OrthoDB" id="9773156at2"/>
<dbReference type="RefSeq" id="WP_109679150.1">
    <property type="nucleotide sequence ID" value="NZ_CP086615.1"/>
</dbReference>
<evidence type="ECO:0000256" key="2">
    <source>
        <dbReference type="ARBA" id="ARBA00012528"/>
    </source>
</evidence>
<dbReference type="GO" id="GO:0043709">
    <property type="term" value="P:cell adhesion involved in single-species biofilm formation"/>
    <property type="evidence" value="ECO:0007669"/>
    <property type="project" value="TreeGrafter"/>
</dbReference>
<dbReference type="Proteomes" id="UP000245474">
    <property type="component" value="Unassembled WGS sequence"/>
</dbReference>
<feature type="region of interest" description="Disordered" evidence="3">
    <location>
        <begin position="101"/>
        <end position="146"/>
    </location>
</feature>
<evidence type="ECO:0000313" key="6">
    <source>
        <dbReference type="Proteomes" id="UP000245474"/>
    </source>
</evidence>
<sequence>MADYEARLPKRALDLLERAGEPVGGELARARLRALLEELCEAEVSRSAAWAGFTADLLQRLRDSGAPEGGRYRVLAEQLGEDLSPGEIHALRALLPASDAECPLSSEEPAADAEPETETAAAADGSADARADADAGEAHEAADPNAVYRHQLETRTRDLDALQRQLGRDAAETLRRNREAGALLESLMARLELAADIPEVMRADPSLSEEIRRIAEAHEALGHQLEATVRSVESIASDNRRLQAELRRVRTLSLTDEGTDLPNRRAFFRQLRAEAARVQRAGERFSLAMLDLDHFKPINDRYGHAAGDLVLRAYAEQVLSVFRAHDLVARYGGEEFAVLLPGTTLDGAQRALGKVREQARGLHVTWKGETIPVPTFSAGIAEFVPGEQPELVIQRADRALYKAKRNGRDRTELAVQQSPPGEADAAAQRGAGR</sequence>
<dbReference type="Pfam" id="PF00990">
    <property type="entry name" value="GGDEF"/>
    <property type="match status" value="1"/>
</dbReference>
<dbReference type="CDD" id="cd01949">
    <property type="entry name" value="GGDEF"/>
    <property type="match status" value="1"/>
</dbReference>
<reference evidence="5 6" key="1">
    <citation type="submission" date="2018-05" db="EMBL/GenBank/DDBJ databases">
        <title>Spiribacter halobius sp. nov., a moderately halophilic bacterium isolated from marine solar saltern.</title>
        <authorList>
            <person name="Zheng W.-S."/>
            <person name="Lu D.-C."/>
            <person name="Du Z.-J."/>
        </authorList>
    </citation>
    <scope>NUCLEOTIDE SEQUENCE [LARGE SCALE GENOMIC DNA]</scope>
    <source>
        <strain evidence="5 6">E85</strain>
    </source>
</reference>
<feature type="region of interest" description="Disordered" evidence="3">
    <location>
        <begin position="407"/>
        <end position="433"/>
    </location>
</feature>
<dbReference type="InterPro" id="IPR000160">
    <property type="entry name" value="GGDEF_dom"/>
</dbReference>
<dbReference type="Gene3D" id="3.30.70.270">
    <property type="match status" value="1"/>
</dbReference>
<dbReference type="GO" id="GO:1902201">
    <property type="term" value="P:negative regulation of bacterial-type flagellum-dependent cell motility"/>
    <property type="evidence" value="ECO:0007669"/>
    <property type="project" value="TreeGrafter"/>
</dbReference>
<dbReference type="GO" id="GO:0005886">
    <property type="term" value="C:plasma membrane"/>
    <property type="evidence" value="ECO:0007669"/>
    <property type="project" value="TreeGrafter"/>
</dbReference>
<feature type="compositionally biased region" description="Basic and acidic residues" evidence="3">
    <location>
        <begin position="127"/>
        <end position="142"/>
    </location>
</feature>
<dbReference type="InterPro" id="IPR029787">
    <property type="entry name" value="Nucleotide_cyclase"/>
</dbReference>
<comment type="cofactor">
    <cofactor evidence="1">
        <name>Mg(2+)</name>
        <dbReference type="ChEBI" id="CHEBI:18420"/>
    </cofactor>
</comment>
<dbReference type="InterPro" id="IPR043128">
    <property type="entry name" value="Rev_trsase/Diguanyl_cyclase"/>
</dbReference>
<dbReference type="NCBIfam" id="TIGR00254">
    <property type="entry name" value="GGDEF"/>
    <property type="match status" value="1"/>
</dbReference>
<evidence type="ECO:0000256" key="3">
    <source>
        <dbReference type="SAM" id="MobiDB-lite"/>
    </source>
</evidence>
<name>A0A2U2N0E3_9GAMM</name>
<keyword evidence="6" id="KW-1185">Reference proteome</keyword>
<organism evidence="5 6">
    <name type="scientific">Sediminicurvatus halobius</name>
    <dbReference type="NCBI Taxonomy" id="2182432"/>
    <lineage>
        <taxon>Bacteria</taxon>
        <taxon>Pseudomonadati</taxon>
        <taxon>Pseudomonadota</taxon>
        <taxon>Gammaproteobacteria</taxon>
        <taxon>Chromatiales</taxon>
        <taxon>Ectothiorhodospiraceae</taxon>
        <taxon>Sediminicurvatus</taxon>
    </lineage>
</organism>